<protein>
    <submittedName>
        <fullName evidence="7">MFS transporter</fullName>
    </submittedName>
</protein>
<dbReference type="GO" id="GO:0022857">
    <property type="term" value="F:transmembrane transporter activity"/>
    <property type="evidence" value="ECO:0007669"/>
    <property type="project" value="InterPro"/>
</dbReference>
<keyword evidence="2 6" id="KW-0812">Transmembrane</keyword>
<feature type="transmembrane region" description="Helical" evidence="6">
    <location>
        <begin position="366"/>
        <end position="384"/>
    </location>
</feature>
<gene>
    <name evidence="7" type="ORF">PS9374_05323</name>
</gene>
<name>A0A161LQD6_9ACTN</name>
<dbReference type="OrthoDB" id="3864150at2"/>
<feature type="transmembrane region" description="Helical" evidence="6">
    <location>
        <begin position="12"/>
        <end position="32"/>
    </location>
</feature>
<feature type="region of interest" description="Disordered" evidence="5">
    <location>
        <begin position="202"/>
        <end position="231"/>
    </location>
</feature>
<evidence type="ECO:0000256" key="3">
    <source>
        <dbReference type="ARBA" id="ARBA00022989"/>
    </source>
</evidence>
<dbReference type="InterPro" id="IPR011701">
    <property type="entry name" value="MFS"/>
</dbReference>
<dbReference type="EMBL" id="BDCX01000014">
    <property type="protein sequence ID" value="GAT69646.1"/>
    <property type="molecule type" value="Genomic_DNA"/>
</dbReference>
<dbReference type="InterPro" id="IPR051788">
    <property type="entry name" value="MFS_Transporter"/>
</dbReference>
<keyword evidence="8" id="KW-1185">Reference proteome</keyword>
<evidence type="ECO:0000256" key="4">
    <source>
        <dbReference type="ARBA" id="ARBA00023136"/>
    </source>
</evidence>
<evidence type="ECO:0000256" key="2">
    <source>
        <dbReference type="ARBA" id="ARBA00022692"/>
    </source>
</evidence>
<dbReference type="GO" id="GO:0016020">
    <property type="term" value="C:membrane"/>
    <property type="evidence" value="ECO:0007669"/>
    <property type="project" value="UniProtKB-SubCell"/>
</dbReference>
<keyword evidence="4 6" id="KW-0472">Membrane</keyword>
<dbReference type="AlphaFoldDB" id="A0A161LQD6"/>
<feature type="transmembrane region" description="Helical" evidence="6">
    <location>
        <begin position="75"/>
        <end position="92"/>
    </location>
</feature>
<dbReference type="RefSeq" id="WP_068901238.1">
    <property type="nucleotide sequence ID" value="NZ_BDCX01000014.1"/>
</dbReference>
<feature type="transmembrane region" description="Helical" evidence="6">
    <location>
        <begin position="328"/>
        <end position="345"/>
    </location>
</feature>
<feature type="transmembrane region" description="Helical" evidence="6">
    <location>
        <begin position="162"/>
        <end position="184"/>
    </location>
</feature>
<evidence type="ECO:0000256" key="1">
    <source>
        <dbReference type="ARBA" id="ARBA00004141"/>
    </source>
</evidence>
<comment type="subcellular location">
    <subcellularLocation>
        <location evidence="1">Membrane</location>
        <topology evidence="1">Multi-pass membrane protein</topology>
    </subcellularLocation>
</comment>
<reference evidence="7 8" key="1">
    <citation type="journal article" date="2016" name="Genome Announc.">
        <title>Draft Genome Sequence of Planomonospora sphaerica JCM9374, a Rare Actinomycete.</title>
        <authorList>
            <person name="Dohra H."/>
            <person name="Suzuki T."/>
            <person name="Inoue Y."/>
            <person name="Kodani S."/>
        </authorList>
    </citation>
    <scope>NUCLEOTIDE SEQUENCE [LARGE SCALE GENOMIC DNA]</scope>
    <source>
        <strain evidence="7 8">JCM 9374</strain>
    </source>
</reference>
<dbReference type="Proteomes" id="UP000077701">
    <property type="component" value="Unassembled WGS sequence"/>
</dbReference>
<dbReference type="STRING" id="161355.PS9374_05323"/>
<sequence length="422" mass="42873">MPTPRDRQARVATWAAFFVQGLCFATLLTHVADLQRAFGLSDGDLTLVLLLVPLIAGVGSVAAAPLAARYGSAPVLRLSQLAVCAVVVLMGWNGQLAGLYVLSAAFGLFVGAVDAAMNMQAVAVERRYGMSVLTGFHAVWSVGSMLGAGLNSAFSALEVDLVWAFSVPVVFGALVSLALLPRLYGAAEERFPQRAAAEHAAGKAAGSTAEDAGEHPGADAPAGSPPRDGTAPARVPWRPVVPLCLAMAFLYVGDAAVSNYSTVYMEKALAASGWLVPMAYFAYQAAMLLARVPGDLAVRRHGPAPVVRAGAVVGALGAIGVVAAPGPVVAVLAFGLVGVGLSVIAPQSFSAAGRLGAGAETAIARVNLFNYVGFVVGAAVVGTINDTVDVRAAFVPAVVLIALIVPLAGGFRPRTAPAPAVS</sequence>
<feature type="transmembrane region" description="Helical" evidence="6">
    <location>
        <begin position="390"/>
        <end position="409"/>
    </location>
</feature>
<dbReference type="Gene3D" id="1.20.1250.20">
    <property type="entry name" value="MFS general substrate transporter like domains"/>
    <property type="match status" value="2"/>
</dbReference>
<organism evidence="7 8">
    <name type="scientific">Planomonospora sphaerica</name>
    <dbReference type="NCBI Taxonomy" id="161355"/>
    <lineage>
        <taxon>Bacteria</taxon>
        <taxon>Bacillati</taxon>
        <taxon>Actinomycetota</taxon>
        <taxon>Actinomycetes</taxon>
        <taxon>Streptosporangiales</taxon>
        <taxon>Streptosporangiaceae</taxon>
        <taxon>Planomonospora</taxon>
    </lineage>
</organism>
<accession>A0A161LQD6</accession>
<dbReference type="Pfam" id="PF07690">
    <property type="entry name" value="MFS_1"/>
    <property type="match status" value="1"/>
</dbReference>
<proteinExistence type="predicted"/>
<dbReference type="CDD" id="cd17393">
    <property type="entry name" value="MFS_MosC_like"/>
    <property type="match status" value="1"/>
</dbReference>
<evidence type="ECO:0000256" key="6">
    <source>
        <dbReference type="SAM" id="Phobius"/>
    </source>
</evidence>
<feature type="transmembrane region" description="Helical" evidence="6">
    <location>
        <begin position="47"/>
        <end position="68"/>
    </location>
</feature>
<reference evidence="8" key="2">
    <citation type="submission" date="2016-04" db="EMBL/GenBank/DDBJ databases">
        <title>Planomonospora sphaerica JCM9374 whole genome shotgun sequence.</title>
        <authorList>
            <person name="Suzuki T."/>
            <person name="Dohra H."/>
            <person name="Kodani S."/>
        </authorList>
    </citation>
    <scope>NUCLEOTIDE SEQUENCE [LARGE SCALE GENOMIC DNA]</scope>
    <source>
        <strain evidence="8">JCM 9374</strain>
    </source>
</reference>
<dbReference type="InterPro" id="IPR036259">
    <property type="entry name" value="MFS_trans_sf"/>
</dbReference>
<feature type="transmembrane region" description="Helical" evidence="6">
    <location>
        <begin position="128"/>
        <end position="150"/>
    </location>
</feature>
<dbReference type="PANTHER" id="PTHR23514:SF13">
    <property type="entry name" value="INNER MEMBRANE PROTEIN YBJJ"/>
    <property type="match status" value="1"/>
</dbReference>
<dbReference type="SUPFAM" id="SSF103473">
    <property type="entry name" value="MFS general substrate transporter"/>
    <property type="match status" value="1"/>
</dbReference>
<feature type="transmembrane region" description="Helical" evidence="6">
    <location>
        <begin position="302"/>
        <end position="322"/>
    </location>
</feature>
<dbReference type="PANTHER" id="PTHR23514">
    <property type="entry name" value="BYPASS OF STOP CODON PROTEIN 6"/>
    <property type="match status" value="1"/>
</dbReference>
<feature type="transmembrane region" description="Helical" evidence="6">
    <location>
        <begin position="98"/>
        <end position="116"/>
    </location>
</feature>
<evidence type="ECO:0000313" key="8">
    <source>
        <dbReference type="Proteomes" id="UP000077701"/>
    </source>
</evidence>
<keyword evidence="3 6" id="KW-1133">Transmembrane helix</keyword>
<feature type="transmembrane region" description="Helical" evidence="6">
    <location>
        <begin position="269"/>
        <end position="290"/>
    </location>
</feature>
<comment type="caution">
    <text evidence="7">The sequence shown here is derived from an EMBL/GenBank/DDBJ whole genome shotgun (WGS) entry which is preliminary data.</text>
</comment>
<evidence type="ECO:0000313" key="7">
    <source>
        <dbReference type="EMBL" id="GAT69646.1"/>
    </source>
</evidence>
<feature type="transmembrane region" description="Helical" evidence="6">
    <location>
        <begin position="240"/>
        <end position="257"/>
    </location>
</feature>
<evidence type="ECO:0000256" key="5">
    <source>
        <dbReference type="SAM" id="MobiDB-lite"/>
    </source>
</evidence>